<feature type="domain" description="N-acetyltransferase" evidence="3">
    <location>
        <begin position="2"/>
        <end position="149"/>
    </location>
</feature>
<keyword evidence="2 4" id="KW-0012">Acyltransferase</keyword>
<dbReference type="EMBL" id="FWFL01000009">
    <property type="protein sequence ID" value="SLN59805.1"/>
    <property type="molecule type" value="Genomic_DNA"/>
</dbReference>
<dbReference type="PANTHER" id="PTHR43877">
    <property type="entry name" value="AMINOALKYLPHOSPHONATE N-ACETYLTRANSFERASE-RELATED-RELATED"/>
    <property type="match status" value="1"/>
</dbReference>
<dbReference type="Proteomes" id="UP000193827">
    <property type="component" value="Unassembled WGS sequence"/>
</dbReference>
<keyword evidence="5" id="KW-1185">Reference proteome</keyword>
<evidence type="ECO:0000313" key="4">
    <source>
        <dbReference type="EMBL" id="SLN59805.1"/>
    </source>
</evidence>
<dbReference type="CDD" id="cd04301">
    <property type="entry name" value="NAT_SF"/>
    <property type="match status" value="1"/>
</dbReference>
<evidence type="ECO:0000256" key="2">
    <source>
        <dbReference type="ARBA" id="ARBA00023315"/>
    </source>
</evidence>
<dbReference type="EC" id="2.3.1.-" evidence="4"/>
<organism evidence="4 5">
    <name type="scientific">Roseovarius litorisediminis</name>
    <dbReference type="NCBI Taxonomy" id="1312363"/>
    <lineage>
        <taxon>Bacteria</taxon>
        <taxon>Pseudomonadati</taxon>
        <taxon>Pseudomonadota</taxon>
        <taxon>Alphaproteobacteria</taxon>
        <taxon>Rhodobacterales</taxon>
        <taxon>Roseobacteraceae</taxon>
        <taxon>Roseovarius</taxon>
    </lineage>
</organism>
<protein>
    <submittedName>
        <fullName evidence="4">Putative N-acetyltransferase YsnE</fullName>
        <ecNumber evidence="4">2.3.1.-</ecNumber>
    </submittedName>
</protein>
<proteinExistence type="predicted"/>
<name>A0A1Y5TAR5_9RHOB</name>
<dbReference type="SUPFAM" id="SSF55729">
    <property type="entry name" value="Acyl-CoA N-acyltransferases (Nat)"/>
    <property type="match status" value="1"/>
</dbReference>
<evidence type="ECO:0000259" key="3">
    <source>
        <dbReference type="PROSITE" id="PS51186"/>
    </source>
</evidence>
<reference evidence="4 5" key="1">
    <citation type="submission" date="2017-03" db="EMBL/GenBank/DDBJ databases">
        <authorList>
            <person name="Afonso C.L."/>
            <person name="Miller P.J."/>
            <person name="Scott M.A."/>
            <person name="Spackman E."/>
            <person name="Goraichik I."/>
            <person name="Dimitrov K.M."/>
            <person name="Suarez D.L."/>
            <person name="Swayne D.E."/>
        </authorList>
    </citation>
    <scope>NUCLEOTIDE SEQUENCE [LARGE SCALE GENOMIC DNA]</scope>
    <source>
        <strain evidence="4 5">CECT 8287</strain>
    </source>
</reference>
<dbReference type="GO" id="GO:0016747">
    <property type="term" value="F:acyltransferase activity, transferring groups other than amino-acyl groups"/>
    <property type="evidence" value="ECO:0007669"/>
    <property type="project" value="InterPro"/>
</dbReference>
<keyword evidence="1 4" id="KW-0808">Transferase</keyword>
<evidence type="ECO:0000313" key="5">
    <source>
        <dbReference type="Proteomes" id="UP000193827"/>
    </source>
</evidence>
<dbReference type="RefSeq" id="WP_085893453.1">
    <property type="nucleotide sequence ID" value="NZ_FWFL01000009.1"/>
</dbReference>
<dbReference type="PROSITE" id="PS51186">
    <property type="entry name" value="GNAT"/>
    <property type="match status" value="1"/>
</dbReference>
<dbReference type="Gene3D" id="3.40.630.30">
    <property type="match status" value="1"/>
</dbReference>
<evidence type="ECO:0000256" key="1">
    <source>
        <dbReference type="ARBA" id="ARBA00022679"/>
    </source>
</evidence>
<accession>A0A1Y5TAR5</accession>
<dbReference type="InterPro" id="IPR016181">
    <property type="entry name" value="Acyl_CoA_acyltransferase"/>
</dbReference>
<dbReference type="OrthoDB" id="9803233at2"/>
<dbReference type="PANTHER" id="PTHR43877:SF5">
    <property type="entry name" value="BLL8307 PROTEIN"/>
    <property type="match status" value="1"/>
</dbReference>
<gene>
    <name evidence="4" type="primary">ysnE</name>
    <name evidence="4" type="ORF">PEL8287_03240</name>
</gene>
<dbReference type="AlphaFoldDB" id="A0A1Y5TAR5"/>
<dbReference type="Pfam" id="PF00583">
    <property type="entry name" value="Acetyltransf_1"/>
    <property type="match status" value="1"/>
</dbReference>
<dbReference type="InterPro" id="IPR000182">
    <property type="entry name" value="GNAT_dom"/>
</dbReference>
<dbReference type="InterPro" id="IPR050832">
    <property type="entry name" value="Bact_Acetyltransf"/>
</dbReference>
<sequence length="149" mass="16289">MLVVEKADPHAAQATALLRASHALMDELFPADDIYALSIDDLCAPDIHFFVAREGDRVLGIGALAERIGYGEVKSMFTDPGARGKGVAAAILRQIEDQARAVGLPLLRLETGTLLAAAVKLYMRHGFTECARFGDYQQNETSYYMEKTL</sequence>